<sequence>MKNIIRIQSNDMTINKSDDWVILEEGCDSLKPHQILPMKAWLARVERGDNASSAVWIDVDDDPMELKGEIDKLSFICVFFADFKDGRGYSTAYLLRKRLNYQGDLRAFGDVLRDQLSLMRQCGFDSFAIKEGKDPHDAAKGVKGLSVTYSGSVSQPNPLYKRVRR</sequence>
<proteinExistence type="predicted"/>
<reference evidence="1 2" key="1">
    <citation type="submission" date="2020-09" db="EMBL/GenBank/DDBJ databases">
        <title>Complete genome sequence of an Arctic sea ice bacterium Marinomonas arctica BSI20414.</title>
        <authorList>
            <person name="Liao L."/>
            <person name="Chen B."/>
        </authorList>
    </citation>
    <scope>NUCLEOTIDE SEQUENCE [LARGE SCALE GENOMIC DNA]</scope>
    <source>
        <strain evidence="1 2">BSI20414</strain>
    </source>
</reference>
<evidence type="ECO:0000313" key="1">
    <source>
        <dbReference type="EMBL" id="QNT05594.1"/>
    </source>
</evidence>
<keyword evidence="2" id="KW-1185">Reference proteome</keyword>
<name>A0A7H1J528_9GAMM</name>
<dbReference type="AlphaFoldDB" id="A0A7H1J528"/>
<dbReference type="Proteomes" id="UP000516370">
    <property type="component" value="Chromosome"/>
</dbReference>
<dbReference type="InterPro" id="IPR008318">
    <property type="entry name" value="UCP030820"/>
</dbReference>
<dbReference type="EMBL" id="CP061081">
    <property type="protein sequence ID" value="QNT05594.1"/>
    <property type="molecule type" value="Genomic_DNA"/>
</dbReference>
<dbReference type="PIRSF" id="PIRSF030820">
    <property type="entry name" value="UCP030820"/>
    <property type="match status" value="1"/>
</dbReference>
<organism evidence="1 2">
    <name type="scientific">Marinomonas arctica</name>
    <dbReference type="NCBI Taxonomy" id="383750"/>
    <lineage>
        <taxon>Bacteria</taxon>
        <taxon>Pseudomonadati</taxon>
        <taxon>Pseudomonadota</taxon>
        <taxon>Gammaproteobacteria</taxon>
        <taxon>Oceanospirillales</taxon>
        <taxon>Oceanospirillaceae</taxon>
        <taxon>Marinomonas</taxon>
    </lineage>
</organism>
<evidence type="ECO:0000313" key="2">
    <source>
        <dbReference type="Proteomes" id="UP000516370"/>
    </source>
</evidence>
<dbReference type="OrthoDB" id="9800421at2"/>
<gene>
    <name evidence="1" type="ORF">IBG28_18360</name>
</gene>
<accession>A0A7H1J528</accession>
<protein>
    <submittedName>
        <fullName evidence="1">DUF934 domain-containing protein</fullName>
    </submittedName>
</protein>
<dbReference type="KEGG" id="mard:IBG28_18360"/>
<dbReference type="Pfam" id="PF06073">
    <property type="entry name" value="DUF934"/>
    <property type="match status" value="1"/>
</dbReference>
<dbReference type="RefSeq" id="WP_111606779.1">
    <property type="nucleotide sequence ID" value="NZ_BMLJ01000009.1"/>
</dbReference>